<comment type="caution">
    <text evidence="2">The sequence shown here is derived from an EMBL/GenBank/DDBJ whole genome shotgun (WGS) entry which is preliminary data.</text>
</comment>
<dbReference type="GeneID" id="70178551"/>
<evidence type="ECO:0000313" key="2">
    <source>
        <dbReference type="EMBL" id="KAH7034830.1"/>
    </source>
</evidence>
<protein>
    <submittedName>
        <fullName evidence="2">Pectate lyase superfamily protein-domain-containing protein</fullName>
    </submittedName>
</protein>
<dbReference type="InterPro" id="IPR012334">
    <property type="entry name" value="Pectin_lyas_fold"/>
</dbReference>
<dbReference type="Pfam" id="PF12708">
    <property type="entry name" value="Pect-lyase_RHGA_epim"/>
    <property type="match status" value="2"/>
</dbReference>
<sequence>MVDNTHNSFGVAPDKGSLAKPITDEALLPDSSPDTAPANSTLPARRSGVIESRAYWAGDISHGVMPHAPSGYQMFRNIRDFGAVGDGVTDDTAAINRAASWMSASNSDERCGVECGQTTRLAAIVYFPAGNYLISSPIIQYYYTQFIGDANDRPTLIGSPDFKGIALVDCDPYIPGGNGANWYINQNQFFRQIRHINFNLERMGLGNTEHDQNYVPTGIHWQVSQAASLQHLDFRMPLPDSTGAVTAVGIFMENGSGGFLSDITFFGGMIGFRAGSQQYTARNLHFQLTNTAISMIWNWGFTWHNIVVENAWVAIACREQGGEHSQGTGSLTVIDSLFRNVPYPIVIRNDGPRPAILLENLRIENCASVVLVDGAETLLPGTSGSTTIPAWGMGRRYEKIDGAGEYATGFLDSGLRRPAPLVDATGAFFARSKPTYATGGFIVATDHGISNHGTGDQSDAINALLSGNVGKPIFFPSGIYMVAKTVFIPVGSIIVGELWPQIMGYGEYFANEDDPQVMVRVGNKGDRGVVEISDMLWSVKGNTAGAIMMEWNVHETTQGSAAMWDSHFRVGGAYGTDLTLNECPKGTSVNRKCMAAFLLFRVTKEASGYFENVWFWTADHDMDVAVPGGVPSTDKAQINVFTARGVLVESQGPCWFYGTGSEHHQLYQYQLSGAKNVFMTHIQTESPYYQPAPDAMGPYKTGVLPDDPLFEECESGSTCADSWAVRVLDSRDILIYTAGLYSWFNQYDQACLVPENCQERVLETSFTEGFWMYNTFSKATVEIFTPRGGILPILQSEGNQFGYTTQVNAWHALAFEGGDLGGTAGRAVYIDPVVFQEPQVACEIPCTLVMPVSSLSEPTTISIDPYTTSLIVGTASTITTITITPSPITATVIEYSNVPVHDRLNGIAGAIFSVDTSLVLSP</sequence>
<dbReference type="RefSeq" id="XP_046014923.1">
    <property type="nucleotide sequence ID" value="XM_046149005.1"/>
</dbReference>
<organism evidence="2 3">
    <name type="scientific">Microdochium trichocladiopsis</name>
    <dbReference type="NCBI Taxonomy" id="1682393"/>
    <lineage>
        <taxon>Eukaryota</taxon>
        <taxon>Fungi</taxon>
        <taxon>Dikarya</taxon>
        <taxon>Ascomycota</taxon>
        <taxon>Pezizomycotina</taxon>
        <taxon>Sordariomycetes</taxon>
        <taxon>Xylariomycetidae</taxon>
        <taxon>Xylariales</taxon>
        <taxon>Microdochiaceae</taxon>
        <taxon>Microdochium</taxon>
    </lineage>
</organism>
<dbReference type="PANTHER" id="PTHR33928:SF2">
    <property type="entry name" value="PECTATE LYASE SUPERFAMILY PROTEIN DOMAIN-CONTAINING PROTEIN-RELATED"/>
    <property type="match status" value="1"/>
</dbReference>
<dbReference type="GO" id="GO:0004650">
    <property type="term" value="F:polygalacturonase activity"/>
    <property type="evidence" value="ECO:0007669"/>
    <property type="project" value="InterPro"/>
</dbReference>
<dbReference type="PANTHER" id="PTHR33928">
    <property type="entry name" value="POLYGALACTURONASE QRT3"/>
    <property type="match status" value="1"/>
</dbReference>
<keyword evidence="3" id="KW-1185">Reference proteome</keyword>
<dbReference type="Proteomes" id="UP000756346">
    <property type="component" value="Unassembled WGS sequence"/>
</dbReference>
<reference evidence="2" key="1">
    <citation type="journal article" date="2021" name="Nat. Commun.">
        <title>Genetic determinants of endophytism in the Arabidopsis root mycobiome.</title>
        <authorList>
            <person name="Mesny F."/>
            <person name="Miyauchi S."/>
            <person name="Thiergart T."/>
            <person name="Pickel B."/>
            <person name="Atanasova L."/>
            <person name="Karlsson M."/>
            <person name="Huettel B."/>
            <person name="Barry K.W."/>
            <person name="Haridas S."/>
            <person name="Chen C."/>
            <person name="Bauer D."/>
            <person name="Andreopoulos W."/>
            <person name="Pangilinan J."/>
            <person name="LaButti K."/>
            <person name="Riley R."/>
            <person name="Lipzen A."/>
            <person name="Clum A."/>
            <person name="Drula E."/>
            <person name="Henrissat B."/>
            <person name="Kohler A."/>
            <person name="Grigoriev I.V."/>
            <person name="Martin F.M."/>
            <person name="Hacquard S."/>
        </authorList>
    </citation>
    <scope>NUCLEOTIDE SEQUENCE</scope>
    <source>
        <strain evidence="2">MPI-CAGE-CH-0230</strain>
    </source>
</reference>
<evidence type="ECO:0000313" key="3">
    <source>
        <dbReference type="Proteomes" id="UP000756346"/>
    </source>
</evidence>
<evidence type="ECO:0000259" key="1">
    <source>
        <dbReference type="Pfam" id="PF12708"/>
    </source>
</evidence>
<feature type="domain" description="Rhamnogalacturonase A/B/Epimerase-like pectate lyase" evidence="1">
    <location>
        <begin position="75"/>
        <end position="313"/>
    </location>
</feature>
<feature type="non-terminal residue" evidence="2">
    <location>
        <position position="922"/>
    </location>
</feature>
<accession>A0A9P9BSI3</accession>
<dbReference type="CDD" id="cd23668">
    <property type="entry name" value="GH55_beta13glucanase-like"/>
    <property type="match status" value="1"/>
</dbReference>
<dbReference type="InterPro" id="IPR011050">
    <property type="entry name" value="Pectin_lyase_fold/virulence"/>
</dbReference>
<dbReference type="OrthoDB" id="1046782at2759"/>
<dbReference type="Gene3D" id="2.160.20.10">
    <property type="entry name" value="Single-stranded right-handed beta-helix, Pectin lyase-like"/>
    <property type="match status" value="2"/>
</dbReference>
<dbReference type="InterPro" id="IPR039279">
    <property type="entry name" value="QRT3-like"/>
</dbReference>
<keyword evidence="2" id="KW-0456">Lyase</keyword>
<dbReference type="GO" id="GO:0016829">
    <property type="term" value="F:lyase activity"/>
    <property type="evidence" value="ECO:0007669"/>
    <property type="project" value="UniProtKB-KW"/>
</dbReference>
<dbReference type="EMBL" id="JAGTJQ010000003">
    <property type="protein sequence ID" value="KAH7034830.1"/>
    <property type="molecule type" value="Genomic_DNA"/>
</dbReference>
<feature type="domain" description="Rhamnogalacturonase A/B/Epimerase-like pectate lyase" evidence="1">
    <location>
        <begin position="443"/>
        <end position="498"/>
    </location>
</feature>
<gene>
    <name evidence="2" type="ORF">B0I36DRAFT_219007</name>
</gene>
<dbReference type="AlphaFoldDB" id="A0A9P9BSI3"/>
<name>A0A9P9BSI3_9PEZI</name>
<dbReference type="InterPro" id="IPR024535">
    <property type="entry name" value="RHGA/B-epi-like_pectate_lyase"/>
</dbReference>
<dbReference type="SUPFAM" id="SSF51126">
    <property type="entry name" value="Pectin lyase-like"/>
    <property type="match status" value="2"/>
</dbReference>
<proteinExistence type="predicted"/>